<dbReference type="STRING" id="1618665.UY55_C0002G0231"/>
<dbReference type="AlphaFoldDB" id="A0A0G1W8W9"/>
<protein>
    <recommendedName>
        <fullName evidence="3">Plasmid stabilization system</fullName>
    </recommendedName>
</protein>
<proteinExistence type="predicted"/>
<name>A0A0G1W8W9_9BACT</name>
<reference evidence="1 2" key="1">
    <citation type="journal article" date="2015" name="Nature">
        <title>rRNA introns, odd ribosomes, and small enigmatic genomes across a large radiation of phyla.</title>
        <authorList>
            <person name="Brown C.T."/>
            <person name="Hug L.A."/>
            <person name="Thomas B.C."/>
            <person name="Sharon I."/>
            <person name="Castelle C.J."/>
            <person name="Singh A."/>
            <person name="Wilkins M.J."/>
            <person name="Williams K.H."/>
            <person name="Banfield J.F."/>
        </authorList>
    </citation>
    <scope>NUCLEOTIDE SEQUENCE [LARGE SCALE GENOMIC DNA]</scope>
</reference>
<evidence type="ECO:0008006" key="3">
    <source>
        <dbReference type="Google" id="ProtNLM"/>
    </source>
</evidence>
<accession>A0A0G1W8W9</accession>
<dbReference type="SUPFAM" id="SSF143011">
    <property type="entry name" value="RelE-like"/>
    <property type="match status" value="1"/>
</dbReference>
<evidence type="ECO:0000313" key="1">
    <source>
        <dbReference type="EMBL" id="KKW15173.1"/>
    </source>
</evidence>
<dbReference type="Proteomes" id="UP000034224">
    <property type="component" value="Unassembled WGS sequence"/>
</dbReference>
<dbReference type="Gene3D" id="3.30.2310.20">
    <property type="entry name" value="RelE-like"/>
    <property type="match status" value="1"/>
</dbReference>
<gene>
    <name evidence="1" type="ORF">UY55_C0002G0231</name>
</gene>
<evidence type="ECO:0000313" key="2">
    <source>
        <dbReference type="Proteomes" id="UP000034224"/>
    </source>
</evidence>
<dbReference type="EMBL" id="LCQK01000002">
    <property type="protein sequence ID" value="KKW15173.1"/>
    <property type="molecule type" value="Genomic_DNA"/>
</dbReference>
<sequence>MVIYRTDDFLHDVEKLPTEAKRLLKKQEAIFIKSWLDPRLHVKKLKGFEGVYSIRITRRYRVLFYFRAKDAVFFAVGHRKEIYKRK</sequence>
<organism evidence="1 2">
    <name type="scientific">Candidatus Jorgensenbacteria bacterium GW2011_GWB1_50_10</name>
    <dbReference type="NCBI Taxonomy" id="1618665"/>
    <lineage>
        <taxon>Bacteria</taxon>
        <taxon>Candidatus Joergenseniibacteriota</taxon>
    </lineage>
</organism>
<comment type="caution">
    <text evidence="1">The sequence shown here is derived from an EMBL/GenBank/DDBJ whole genome shotgun (WGS) entry which is preliminary data.</text>
</comment>
<dbReference type="InterPro" id="IPR035093">
    <property type="entry name" value="RelE/ParE_toxin_dom_sf"/>
</dbReference>